<evidence type="ECO:0000259" key="1">
    <source>
        <dbReference type="SMART" id="SM00849"/>
    </source>
</evidence>
<organism evidence="2 3">
    <name type="scientific">Extremus antarcticus</name>
    <dbReference type="NCBI Taxonomy" id="702011"/>
    <lineage>
        <taxon>Eukaryota</taxon>
        <taxon>Fungi</taxon>
        <taxon>Dikarya</taxon>
        <taxon>Ascomycota</taxon>
        <taxon>Pezizomycotina</taxon>
        <taxon>Dothideomycetes</taxon>
        <taxon>Dothideomycetidae</taxon>
        <taxon>Mycosphaerellales</taxon>
        <taxon>Extremaceae</taxon>
        <taxon>Extremus</taxon>
    </lineage>
</organism>
<accession>A0AAJ0GH59</accession>
<sequence length="291" mass="32530">MADTPSQIQVDVYLPPLLKTATGSSDPNKQWWSPISCTLVHTPKEAILIDTSPTLDQTEALADWIDETILPGAKLKYFFTTHAHGDHFLGFPALAKRYPGIKPVATAKVVEGLQPTYFDQALAYWTSLWPEYTMSSEKVTFEALPSSNEILLDGHILKAHDVVQGDSCANSFLHVPSLSLVVAGDLVYGDCYQYLAEANTAEKRANWIKAVEQIEGLEPQIVVPGHKRRTQVDGAYLTRSTKEYIRVFGEELEKVGSAEGLEGRMKELYPKRWNEWILERSCVANFEKKGT</sequence>
<feature type="domain" description="Metallo-beta-lactamase" evidence="1">
    <location>
        <begin position="34"/>
        <end position="226"/>
    </location>
</feature>
<reference evidence="2" key="1">
    <citation type="submission" date="2023-04" db="EMBL/GenBank/DDBJ databases">
        <title>Black Yeasts Isolated from many extreme environments.</title>
        <authorList>
            <person name="Coleine C."/>
            <person name="Stajich J.E."/>
            <person name="Selbmann L."/>
        </authorList>
    </citation>
    <scope>NUCLEOTIDE SEQUENCE</scope>
    <source>
        <strain evidence="2">CCFEE 5312</strain>
    </source>
</reference>
<dbReference type="Proteomes" id="UP001271007">
    <property type="component" value="Unassembled WGS sequence"/>
</dbReference>
<name>A0AAJ0GH59_9PEZI</name>
<dbReference type="AlphaFoldDB" id="A0AAJ0GH59"/>
<dbReference type="EMBL" id="JAWDJX010000003">
    <property type="protein sequence ID" value="KAK3057489.1"/>
    <property type="molecule type" value="Genomic_DNA"/>
</dbReference>
<comment type="caution">
    <text evidence="2">The sequence shown here is derived from an EMBL/GenBank/DDBJ whole genome shotgun (WGS) entry which is preliminary data.</text>
</comment>
<dbReference type="Pfam" id="PF00753">
    <property type="entry name" value="Lactamase_B"/>
    <property type="match status" value="1"/>
</dbReference>
<dbReference type="InterPro" id="IPR050855">
    <property type="entry name" value="NDM-1-like"/>
</dbReference>
<proteinExistence type="predicted"/>
<evidence type="ECO:0000313" key="2">
    <source>
        <dbReference type="EMBL" id="KAK3057489.1"/>
    </source>
</evidence>
<dbReference type="InterPro" id="IPR036866">
    <property type="entry name" value="RibonucZ/Hydroxyglut_hydro"/>
</dbReference>
<dbReference type="SMART" id="SM00849">
    <property type="entry name" value="Lactamase_B"/>
    <property type="match status" value="1"/>
</dbReference>
<dbReference type="CDD" id="cd07739">
    <property type="entry name" value="metallo-hydrolase-like_MBL-fold"/>
    <property type="match status" value="1"/>
</dbReference>
<dbReference type="PANTHER" id="PTHR42951:SF14">
    <property type="entry name" value="METALLO-BETA-LACTAMASE SUPERFAMILY PROTEIN"/>
    <property type="match status" value="1"/>
</dbReference>
<protein>
    <recommendedName>
        <fullName evidence="1">Metallo-beta-lactamase domain-containing protein</fullName>
    </recommendedName>
</protein>
<evidence type="ECO:0000313" key="3">
    <source>
        <dbReference type="Proteomes" id="UP001271007"/>
    </source>
</evidence>
<dbReference type="InterPro" id="IPR001279">
    <property type="entry name" value="Metallo-B-lactamas"/>
</dbReference>
<dbReference type="SUPFAM" id="SSF56281">
    <property type="entry name" value="Metallo-hydrolase/oxidoreductase"/>
    <property type="match status" value="1"/>
</dbReference>
<dbReference type="PANTHER" id="PTHR42951">
    <property type="entry name" value="METALLO-BETA-LACTAMASE DOMAIN-CONTAINING"/>
    <property type="match status" value="1"/>
</dbReference>
<keyword evidence="3" id="KW-1185">Reference proteome</keyword>
<dbReference type="Gene3D" id="3.60.15.10">
    <property type="entry name" value="Ribonuclease Z/Hydroxyacylglutathione hydrolase-like"/>
    <property type="match status" value="1"/>
</dbReference>
<gene>
    <name evidence="2" type="ORF">LTR09_001673</name>
</gene>